<sequence length="111" mass="12160">MGSNDLRRLATNTGIVQTFPSEKFEQGFNTFAGLFMLLGFIFCFLLIFFSSPAIGVLNVLSGIALGLFFLLLSMASFSANFPYIVSNLINKELNAIESNSDDSNMDSRPSL</sequence>
<reference evidence="2 3" key="1">
    <citation type="submission" date="2019-11" db="EMBL/GenBank/DDBJ databases">
        <authorList>
            <person name="Holert J."/>
        </authorList>
    </citation>
    <scope>NUCLEOTIDE SEQUENCE [LARGE SCALE GENOMIC DNA]</scope>
    <source>
        <strain evidence="2">SB11_3</strain>
    </source>
</reference>
<keyword evidence="1" id="KW-0472">Membrane</keyword>
<accession>A0A5S9PJ55</accession>
<protein>
    <submittedName>
        <fullName evidence="2">Uncharacterized protein</fullName>
    </submittedName>
</protein>
<feature type="transmembrane region" description="Helical" evidence="1">
    <location>
        <begin position="56"/>
        <end position="77"/>
    </location>
</feature>
<keyword evidence="3" id="KW-1185">Reference proteome</keyword>
<evidence type="ECO:0000313" key="2">
    <source>
        <dbReference type="EMBL" id="CAA0104138.1"/>
    </source>
</evidence>
<dbReference type="AlphaFoldDB" id="A0A5S9PJ55"/>
<gene>
    <name evidence="2" type="ORF">OPDIPICF_04614</name>
</gene>
<proteinExistence type="predicted"/>
<dbReference type="Proteomes" id="UP000441399">
    <property type="component" value="Unassembled WGS sequence"/>
</dbReference>
<organism evidence="2 3">
    <name type="scientific">BD1-7 clade bacterium</name>
    <dbReference type="NCBI Taxonomy" id="2029982"/>
    <lineage>
        <taxon>Bacteria</taxon>
        <taxon>Pseudomonadati</taxon>
        <taxon>Pseudomonadota</taxon>
        <taxon>Gammaproteobacteria</taxon>
        <taxon>Cellvibrionales</taxon>
        <taxon>Spongiibacteraceae</taxon>
        <taxon>BD1-7 clade</taxon>
    </lineage>
</organism>
<evidence type="ECO:0000313" key="3">
    <source>
        <dbReference type="Proteomes" id="UP000441399"/>
    </source>
</evidence>
<dbReference type="EMBL" id="CACSIO010000011">
    <property type="protein sequence ID" value="CAA0104138.1"/>
    <property type="molecule type" value="Genomic_DNA"/>
</dbReference>
<keyword evidence="1" id="KW-1133">Transmembrane helix</keyword>
<evidence type="ECO:0000256" key="1">
    <source>
        <dbReference type="SAM" id="Phobius"/>
    </source>
</evidence>
<feature type="transmembrane region" description="Helical" evidence="1">
    <location>
        <begin position="28"/>
        <end position="49"/>
    </location>
</feature>
<keyword evidence="1" id="KW-0812">Transmembrane</keyword>
<name>A0A5S9PJ55_9GAMM</name>